<organism evidence="2 3">
    <name type="scientific">Nephila pilipes</name>
    <name type="common">Giant wood spider</name>
    <name type="synonym">Nephila maculata</name>
    <dbReference type="NCBI Taxonomy" id="299642"/>
    <lineage>
        <taxon>Eukaryota</taxon>
        <taxon>Metazoa</taxon>
        <taxon>Ecdysozoa</taxon>
        <taxon>Arthropoda</taxon>
        <taxon>Chelicerata</taxon>
        <taxon>Arachnida</taxon>
        <taxon>Araneae</taxon>
        <taxon>Araneomorphae</taxon>
        <taxon>Entelegynae</taxon>
        <taxon>Araneoidea</taxon>
        <taxon>Nephilidae</taxon>
        <taxon>Nephila</taxon>
    </lineage>
</organism>
<dbReference type="EMBL" id="BMAW01021002">
    <property type="protein sequence ID" value="GFT71047.1"/>
    <property type="molecule type" value="Genomic_DNA"/>
</dbReference>
<name>A0A8X6PJ14_NEPPI</name>
<protein>
    <submittedName>
        <fullName evidence="2">Uncharacterized protein</fullName>
    </submittedName>
</protein>
<feature type="region of interest" description="Disordered" evidence="1">
    <location>
        <begin position="1"/>
        <end position="33"/>
    </location>
</feature>
<keyword evidence="3" id="KW-1185">Reference proteome</keyword>
<evidence type="ECO:0000313" key="2">
    <source>
        <dbReference type="EMBL" id="GFT71047.1"/>
    </source>
</evidence>
<sequence>MVIYPRTKRRKGFGGQRRKKTSLRRNAGVSRGVHEPYRRMLRASATQQTCAEGIAQRENGCGVTPDPWSSSSLTANWTVRPHHLERDSTRLTCGHGPK</sequence>
<reference evidence="2" key="1">
    <citation type="submission" date="2020-08" db="EMBL/GenBank/DDBJ databases">
        <title>Multicomponent nature underlies the extraordinary mechanical properties of spider dragline silk.</title>
        <authorList>
            <person name="Kono N."/>
            <person name="Nakamura H."/>
            <person name="Mori M."/>
            <person name="Yoshida Y."/>
            <person name="Ohtoshi R."/>
            <person name="Malay A.D."/>
            <person name="Moran D.A.P."/>
            <person name="Tomita M."/>
            <person name="Numata K."/>
            <person name="Arakawa K."/>
        </authorList>
    </citation>
    <scope>NUCLEOTIDE SEQUENCE</scope>
</reference>
<accession>A0A8X6PJ14</accession>
<evidence type="ECO:0000313" key="3">
    <source>
        <dbReference type="Proteomes" id="UP000887013"/>
    </source>
</evidence>
<dbReference type="AlphaFoldDB" id="A0A8X6PJ14"/>
<dbReference type="Proteomes" id="UP000887013">
    <property type="component" value="Unassembled WGS sequence"/>
</dbReference>
<comment type="caution">
    <text evidence="2">The sequence shown here is derived from an EMBL/GenBank/DDBJ whole genome shotgun (WGS) entry which is preliminary data.</text>
</comment>
<proteinExistence type="predicted"/>
<evidence type="ECO:0000256" key="1">
    <source>
        <dbReference type="SAM" id="MobiDB-lite"/>
    </source>
</evidence>
<feature type="compositionally biased region" description="Basic residues" evidence="1">
    <location>
        <begin position="1"/>
        <end position="23"/>
    </location>
</feature>
<gene>
    <name evidence="2" type="ORF">NPIL_194671</name>
</gene>